<dbReference type="SUPFAM" id="SSF53098">
    <property type="entry name" value="Ribonuclease H-like"/>
    <property type="match status" value="1"/>
</dbReference>
<dbReference type="InterPro" id="IPR012337">
    <property type="entry name" value="RNaseH-like_sf"/>
</dbReference>
<reference evidence="2 3" key="1">
    <citation type="submission" date="2019-10" db="EMBL/GenBank/DDBJ databases">
        <title>Draft Genome Assembly of Rhodococcus zopfii DSM44189.</title>
        <authorList>
            <person name="Sutton J.M."/>
            <person name="Akob D.M."/>
            <person name="Bushman T.J."/>
        </authorList>
    </citation>
    <scope>NUCLEOTIDE SEQUENCE [LARGE SCALE GENOMIC DNA]</scope>
    <source>
        <strain evidence="2 3">DSM 44189</strain>
    </source>
</reference>
<evidence type="ECO:0000313" key="3">
    <source>
        <dbReference type="Proteomes" id="UP001275440"/>
    </source>
</evidence>
<proteinExistence type="predicted"/>
<sequence>MLAAIHIRQVRTDLGPLTCAALATGDGVRLFTRDGDTDTDRNMIGLDAFALLYEQVRNSSVRLHLSDAGLRRNLKFVSASFPAVEFVDTAFGPFGTLVRHASDAIGEHVAALLAADEERRKVARAALPPLLVATDASKARKLRGAGLGCISETGRRRMHMAPEARSILEGELLAIEMGIDRFRDRDLHILTDSRLALATLDGRYHGRPGVAAVADRIHEAVKGRNVTFSWVRGHCGHALNEAAHRLAVAARRCHEANVCPDVAAAIADDIVESLHEGRPHSA</sequence>
<dbReference type="Gene3D" id="3.30.420.10">
    <property type="entry name" value="Ribonuclease H-like superfamily/Ribonuclease H"/>
    <property type="match status" value="1"/>
</dbReference>
<dbReference type="Pfam" id="PF00075">
    <property type="entry name" value="RNase_H"/>
    <property type="match status" value="1"/>
</dbReference>
<protein>
    <recommendedName>
        <fullName evidence="1">RNase H type-1 domain-containing protein</fullName>
    </recommendedName>
</protein>
<accession>A0ABU3WW25</accession>
<comment type="caution">
    <text evidence="2">The sequence shown here is derived from an EMBL/GenBank/DDBJ whole genome shotgun (WGS) entry which is preliminary data.</text>
</comment>
<organism evidence="2 3">
    <name type="scientific">Rhodococcus zopfii</name>
    <dbReference type="NCBI Taxonomy" id="43772"/>
    <lineage>
        <taxon>Bacteria</taxon>
        <taxon>Bacillati</taxon>
        <taxon>Actinomycetota</taxon>
        <taxon>Actinomycetes</taxon>
        <taxon>Mycobacteriales</taxon>
        <taxon>Nocardiaceae</taxon>
        <taxon>Rhodococcus</taxon>
    </lineage>
</organism>
<dbReference type="EMBL" id="WBMO01000005">
    <property type="protein sequence ID" value="MDV2478199.1"/>
    <property type="molecule type" value="Genomic_DNA"/>
</dbReference>
<evidence type="ECO:0000259" key="1">
    <source>
        <dbReference type="PROSITE" id="PS50879"/>
    </source>
</evidence>
<dbReference type="PROSITE" id="PS50879">
    <property type="entry name" value="RNASE_H_1"/>
    <property type="match status" value="1"/>
</dbReference>
<evidence type="ECO:0000313" key="2">
    <source>
        <dbReference type="EMBL" id="MDV2478199.1"/>
    </source>
</evidence>
<dbReference type="InterPro" id="IPR002156">
    <property type="entry name" value="RNaseH_domain"/>
</dbReference>
<feature type="domain" description="RNase H type-1" evidence="1">
    <location>
        <begin position="126"/>
        <end position="252"/>
    </location>
</feature>
<keyword evidence="3" id="KW-1185">Reference proteome</keyword>
<gene>
    <name evidence="2" type="ORF">F8M49_27405</name>
</gene>
<name>A0ABU3WW25_9NOCA</name>
<dbReference type="Proteomes" id="UP001275440">
    <property type="component" value="Unassembled WGS sequence"/>
</dbReference>
<dbReference type="InterPro" id="IPR036397">
    <property type="entry name" value="RNaseH_sf"/>
</dbReference>